<dbReference type="Pfam" id="PF02177">
    <property type="entry name" value="APP_N"/>
    <property type="match status" value="1"/>
</dbReference>
<dbReference type="InterPro" id="IPR024329">
    <property type="entry name" value="Amyloid_glyco_E2_domain"/>
</dbReference>
<dbReference type="InterPro" id="IPR008155">
    <property type="entry name" value="Amyloid_glyco"/>
</dbReference>
<evidence type="ECO:0000256" key="29">
    <source>
        <dbReference type="ARBA" id="ARBA00022843"/>
    </source>
</evidence>
<dbReference type="InterPro" id="IPR036669">
    <property type="entry name" value="Amyloid_Cu-bd_sf"/>
</dbReference>
<evidence type="ECO:0000256" key="6">
    <source>
        <dbReference type="ARBA" id="ARBA00004484"/>
    </source>
</evidence>
<dbReference type="GO" id="GO:0004867">
    <property type="term" value="F:serine-type endopeptidase inhibitor activity"/>
    <property type="evidence" value="ECO:0007669"/>
    <property type="project" value="UniProtKB-KW"/>
</dbReference>
<feature type="compositionally biased region" description="Low complexity" evidence="47">
    <location>
        <begin position="33"/>
        <end position="53"/>
    </location>
</feature>
<keyword evidence="20" id="KW-0358">Heparin-binding</keyword>
<dbReference type="GeneID" id="101686001"/>
<keyword evidence="50" id="KW-1185">Reference proteome</keyword>
<dbReference type="Pfam" id="PF12924">
    <property type="entry name" value="APP_Cu_bd"/>
    <property type="match status" value="1"/>
</dbReference>
<evidence type="ECO:0000256" key="46">
    <source>
        <dbReference type="SAM" id="Coils"/>
    </source>
</evidence>
<keyword evidence="40" id="KW-0325">Glycoprotein</keyword>
<evidence type="ECO:0000256" key="8">
    <source>
        <dbReference type="ARBA" id="ARBA00004555"/>
    </source>
</evidence>
<dbReference type="GO" id="GO:0007417">
    <property type="term" value="P:central nervous system development"/>
    <property type="evidence" value="ECO:0007669"/>
    <property type="project" value="TreeGrafter"/>
</dbReference>
<dbReference type="GO" id="GO:0005576">
    <property type="term" value="C:extracellular region"/>
    <property type="evidence" value="ECO:0007669"/>
    <property type="project" value="UniProtKB-SubCell"/>
</dbReference>
<evidence type="ECO:0000256" key="7">
    <source>
        <dbReference type="ARBA" id="ARBA00004541"/>
    </source>
</evidence>
<evidence type="ECO:0000259" key="48">
    <source>
        <dbReference type="PROSITE" id="PS51869"/>
    </source>
</evidence>
<dbReference type="AlphaFoldDB" id="A0A8U0SEA2"/>
<dbReference type="RefSeq" id="XP_044941118.1">
    <property type="nucleotide sequence ID" value="XM_045085183.1"/>
</dbReference>
<dbReference type="FunFam" id="3.30.1490.140:FF:000001">
    <property type="entry name" value="Amyloid beta (A4) protein b"/>
    <property type="match status" value="1"/>
</dbReference>
<dbReference type="InterPro" id="IPR036454">
    <property type="entry name" value="Amyloid_glyco_heparin-bd_sf"/>
</dbReference>
<evidence type="ECO:0000256" key="45">
    <source>
        <dbReference type="RuleBase" id="RU367156"/>
    </source>
</evidence>
<evidence type="ECO:0000256" key="11">
    <source>
        <dbReference type="ARBA" id="ARBA00004624"/>
    </source>
</evidence>
<sequence length="842" mass="93421">MSQAHGDERGALPSFLEPRRPTTHLSLIRHRLSPGPRRSLSRAEPGGPAAAAARGERRRRGRRTCGRRGRGPLPPGPSVRSSPAAPLGVSLGRRTGWAGSADSPGSEPSRRAPAPSVSSAAAGESSRGGASAGPRETAAATAPTEPGRGGSHSHSSALGAPRRVAMLPALALVLLASWTARALEVPTDGNAGLLAEPQVAVFCGKLNMHMNVQNGKWESDPSGTKTCIGTKEDILQYCQEVYPELQITNVVEANQPVTIQNWCKRGRKQCKTHAHIVIPYRCLVGEFVSDALLVPDKCKFLHQERMDVCETHLHWHTVAKETCSEKSTNLHDYGMLLPCGIDKFRGVEFVCCPLAEESDNIDSADAEEDDSDVWWGGADTDYADGSEDKVVEVAEEEEVADVEEEEAEDDEDDEDGDEVEEEAEEPYEEATERTTSIATTTTTTTESVEEVVRVPTTAASTPDAVDKYLETPGDENEHAHFQKAKERLEAKHRERMSQVMREWEEAERQAKNLPKADKKAVIQHFQEKVESLEQEAANERQQLVETHMARVEAMLNDRRRLALENYITALQAVPPRPRHVFNMLKKYVRAEQKDRQHTLKHFEHVRMVDPKKAAQIRSQVMTHLRVIYERMNQSLSLLYNVPAVAEEIQDEVDELLQKEQNYSDDVLANMISEPRISYGNDALMPSLTETKTTVELLPVNGEFSLDDLQPWHPFGVDSVPANTENEGSGLTNIKTEEISEVKMDAEFRHDSGYEVHHQKLVFFAEDVGSNKGAIIGLMVGGVVIATVIVITLVMLKKKQYTSIHHGVVEVDAAVTPEERHLSKMQQNGYENPTYKFFEQMQN</sequence>
<dbReference type="GO" id="GO:0043204">
    <property type="term" value="C:perikaryon"/>
    <property type="evidence" value="ECO:0007669"/>
    <property type="project" value="UniProtKB-SubCell"/>
</dbReference>
<evidence type="ECO:0000256" key="32">
    <source>
        <dbReference type="ARBA" id="ARBA00022989"/>
    </source>
</evidence>
<keyword evidence="18" id="KW-0254">Endocytosis</keyword>
<comment type="subcellular location">
    <subcellularLocation>
        <location evidence="4 45">Cell membrane</location>
        <topology evidence="4 45">Single-pass type I membrane protein</topology>
    </subcellularLocation>
    <subcellularLocation>
        <location evidence="11">Cell projection</location>
        <location evidence="11">Growth cone</location>
    </subcellularLocation>
    <subcellularLocation>
        <location evidence="3">Cell surface</location>
    </subcellularLocation>
    <subcellularLocation>
        <location evidence="7">Cytoplasmic vesicle</location>
    </subcellularLocation>
    <subcellularLocation>
        <location evidence="5">Early endosome</location>
    </subcellularLocation>
    <subcellularLocation>
        <location evidence="2">Endoplasmic reticulum</location>
    </subcellularLocation>
    <subcellularLocation>
        <location evidence="8">Golgi apparatus</location>
    </subcellularLocation>
    <subcellularLocation>
        <location evidence="9">Membrane</location>
        <location evidence="9">Clathrin-coated pit</location>
    </subcellularLocation>
    <subcellularLocation>
        <location evidence="1">Nucleus</location>
    </subcellularLocation>
    <subcellularLocation>
        <location evidence="6">Perikaryon</location>
    </subcellularLocation>
    <subcellularLocation>
        <location evidence="10">Secreted</location>
    </subcellularLocation>
</comment>
<name>A0A8U0SEA2_MUSPF</name>
<feature type="domain" description="E2" evidence="49">
    <location>
        <begin position="464"/>
        <end position="655"/>
    </location>
</feature>
<keyword evidence="41" id="KW-0539">Nucleus</keyword>
<keyword evidence="28" id="KW-0862">Zinc</keyword>
<dbReference type="Pfam" id="PF12925">
    <property type="entry name" value="APP_E2"/>
    <property type="match status" value="1"/>
</dbReference>
<evidence type="ECO:0000256" key="22">
    <source>
        <dbReference type="ARBA" id="ARBA00022692"/>
    </source>
</evidence>
<dbReference type="CTD" id="351"/>
<keyword evidence="39" id="KW-0168">Coated pit</keyword>
<keyword evidence="23" id="KW-0053">Apoptosis</keyword>
<evidence type="ECO:0000313" key="51">
    <source>
        <dbReference type="RefSeq" id="XP_044941118.1"/>
    </source>
</evidence>
<dbReference type="GO" id="GO:0007409">
    <property type="term" value="P:axonogenesis"/>
    <property type="evidence" value="ECO:0007669"/>
    <property type="project" value="TreeGrafter"/>
</dbReference>
<feature type="region of interest" description="GFLD subdomain" evidence="44">
    <location>
        <begin position="193"/>
        <end position="288"/>
    </location>
</feature>
<feature type="domain" description="E1" evidence="48">
    <location>
        <begin position="193"/>
        <end position="354"/>
    </location>
</feature>
<reference evidence="51" key="1">
    <citation type="submission" date="2025-08" db="UniProtKB">
        <authorList>
            <consortium name="RefSeq"/>
        </authorList>
    </citation>
    <scope>IDENTIFICATION</scope>
    <source>
        <tissue evidence="51">Brain</tissue>
    </source>
</reference>
<evidence type="ECO:0000256" key="14">
    <source>
        <dbReference type="ARBA" id="ARBA00022490"/>
    </source>
</evidence>
<dbReference type="InterPro" id="IPR013803">
    <property type="entry name" value="Amyloid_glyco_Abeta"/>
</dbReference>
<evidence type="ECO:0000256" key="9">
    <source>
        <dbReference type="ARBA" id="ARBA00004600"/>
    </source>
</evidence>
<dbReference type="PROSITE" id="PS00320">
    <property type="entry name" value="APP_INTRA"/>
    <property type="match status" value="1"/>
</dbReference>
<comment type="function">
    <text evidence="45">Functions as a cell surface receptor and performs physiological functions on the surface of neurons relevant to neurite growth, neuronal adhesion and axonogenesis.</text>
</comment>
<evidence type="ECO:0000256" key="27">
    <source>
        <dbReference type="ARBA" id="ARBA00022824"/>
    </source>
</evidence>
<evidence type="ECO:0000256" key="16">
    <source>
        <dbReference type="ARBA" id="ARBA00022525"/>
    </source>
</evidence>
<evidence type="ECO:0000256" key="41">
    <source>
        <dbReference type="ARBA" id="ARBA00023242"/>
    </source>
</evidence>
<evidence type="ECO:0000256" key="25">
    <source>
        <dbReference type="ARBA" id="ARBA00022729"/>
    </source>
</evidence>
<dbReference type="GO" id="GO:0046914">
    <property type="term" value="F:transition metal ion binding"/>
    <property type="evidence" value="ECO:0007669"/>
    <property type="project" value="InterPro"/>
</dbReference>
<evidence type="ECO:0000256" key="2">
    <source>
        <dbReference type="ARBA" id="ARBA00004240"/>
    </source>
</evidence>
<evidence type="ECO:0000256" key="30">
    <source>
        <dbReference type="ARBA" id="ARBA00022889"/>
    </source>
</evidence>
<dbReference type="GO" id="GO:0005102">
    <property type="term" value="F:signaling receptor binding"/>
    <property type="evidence" value="ECO:0007669"/>
    <property type="project" value="TreeGrafter"/>
</dbReference>
<feature type="disulfide bond" evidence="44">
    <location>
        <begin position="298"/>
        <end position="352"/>
    </location>
</feature>
<feature type="compositionally biased region" description="Basic and acidic residues" evidence="47">
    <location>
        <begin position="1"/>
        <end position="10"/>
    </location>
</feature>
<protein>
    <recommendedName>
        <fullName evidence="45">Amyloid-beta A4 protein</fullName>
    </recommendedName>
</protein>
<evidence type="ECO:0000256" key="12">
    <source>
        <dbReference type="ARBA" id="ARBA00009449"/>
    </source>
</evidence>
<feature type="disulfide bond" evidence="44">
    <location>
        <begin position="323"/>
        <end position="351"/>
    </location>
</feature>
<feature type="region of interest" description="Disordered" evidence="47">
    <location>
        <begin position="1"/>
        <end position="157"/>
    </location>
</feature>
<evidence type="ECO:0000256" key="31">
    <source>
        <dbReference type="ARBA" id="ARBA00022900"/>
    </source>
</evidence>
<evidence type="ECO:0000256" key="35">
    <source>
        <dbReference type="ARBA" id="ARBA00023034"/>
    </source>
</evidence>
<evidence type="ECO:0000256" key="39">
    <source>
        <dbReference type="ARBA" id="ARBA00023176"/>
    </source>
</evidence>
<feature type="disulfide bond" evidence="44">
    <location>
        <begin position="238"/>
        <end position="282"/>
    </location>
</feature>
<keyword evidence="33" id="KW-0408">Iron</keyword>
<comment type="caution">
    <text evidence="44">Lacks conserved residue(s) required for the propagation of feature annotation.</text>
</comment>
<feature type="disulfide bond" evidence="44">
    <location>
        <begin position="263"/>
        <end position="270"/>
    </location>
</feature>
<evidence type="ECO:0000256" key="42">
    <source>
        <dbReference type="ARBA" id="ARBA00023273"/>
    </source>
</evidence>
<evidence type="ECO:0000256" key="44">
    <source>
        <dbReference type="PROSITE-ProRule" id="PRU01217"/>
    </source>
</evidence>
<keyword evidence="36 45" id="KW-0034">Amyloid</keyword>
<keyword evidence="22 45" id="KW-0812">Transmembrane</keyword>
<evidence type="ECO:0000256" key="1">
    <source>
        <dbReference type="ARBA" id="ARBA00004123"/>
    </source>
</evidence>
<gene>
    <name evidence="51" type="primary">LOC101686001</name>
</gene>
<accession>A0A8U0SEA2</accession>
<dbReference type="InterPro" id="IPR019744">
    <property type="entry name" value="APP_CUBD_CS"/>
</dbReference>
<dbReference type="GO" id="GO:0005905">
    <property type="term" value="C:clathrin-coated pit"/>
    <property type="evidence" value="ECO:0007669"/>
    <property type="project" value="UniProtKB-SubCell"/>
</dbReference>
<dbReference type="GO" id="GO:0030546">
    <property type="term" value="F:signaling receptor activator activity"/>
    <property type="evidence" value="ECO:0007669"/>
    <property type="project" value="TreeGrafter"/>
</dbReference>
<dbReference type="GO" id="GO:0030426">
    <property type="term" value="C:growth cone"/>
    <property type="evidence" value="ECO:0007669"/>
    <property type="project" value="UniProtKB-SubCell"/>
</dbReference>
<feature type="compositionally biased region" description="Acidic residues" evidence="47">
    <location>
        <begin position="393"/>
        <end position="429"/>
    </location>
</feature>
<dbReference type="GO" id="GO:0005769">
    <property type="term" value="C:early endosome"/>
    <property type="evidence" value="ECO:0007669"/>
    <property type="project" value="UniProtKB-SubCell"/>
</dbReference>
<dbReference type="InterPro" id="IPR019543">
    <property type="entry name" value="APP_amyloid_C"/>
</dbReference>
<organism evidence="50 51">
    <name type="scientific">Mustela putorius furo</name>
    <name type="common">European domestic ferret</name>
    <name type="synonym">Mustela furo</name>
    <dbReference type="NCBI Taxonomy" id="9669"/>
    <lineage>
        <taxon>Eukaryota</taxon>
        <taxon>Metazoa</taxon>
        <taxon>Chordata</taxon>
        <taxon>Craniata</taxon>
        <taxon>Vertebrata</taxon>
        <taxon>Euteleostomi</taxon>
        <taxon>Mammalia</taxon>
        <taxon>Eutheria</taxon>
        <taxon>Laurasiatheria</taxon>
        <taxon>Carnivora</taxon>
        <taxon>Caniformia</taxon>
        <taxon>Musteloidea</taxon>
        <taxon>Mustelidae</taxon>
        <taxon>Mustelinae</taxon>
        <taxon>Mustela</taxon>
    </lineage>
</organism>
<evidence type="ECO:0000256" key="40">
    <source>
        <dbReference type="ARBA" id="ARBA00023180"/>
    </source>
</evidence>
<keyword evidence="43" id="KW-0968">Cytoplasmic vesicle</keyword>
<feature type="coiled-coil region" evidence="46">
    <location>
        <begin position="489"/>
        <end position="549"/>
    </location>
</feature>
<dbReference type="GO" id="GO:0008201">
    <property type="term" value="F:heparin binding"/>
    <property type="evidence" value="ECO:0007669"/>
    <property type="project" value="UniProtKB-UniRule"/>
</dbReference>
<evidence type="ECO:0000256" key="34">
    <source>
        <dbReference type="ARBA" id="ARBA00023008"/>
    </source>
</evidence>
<dbReference type="InterPro" id="IPR036176">
    <property type="entry name" value="E2_sf"/>
</dbReference>
<evidence type="ECO:0000256" key="47">
    <source>
        <dbReference type="SAM" id="MobiDB-lite"/>
    </source>
</evidence>
<evidence type="ECO:0000256" key="19">
    <source>
        <dbReference type="ARBA" id="ARBA00022641"/>
    </source>
</evidence>
<evidence type="ECO:0000256" key="13">
    <source>
        <dbReference type="ARBA" id="ARBA00022475"/>
    </source>
</evidence>
<feature type="disulfide bond" evidence="44">
    <location>
        <begin position="309"/>
        <end position="339"/>
    </location>
</feature>
<feature type="region of interest" description="Disordered" evidence="47">
    <location>
        <begin position="361"/>
        <end position="450"/>
    </location>
</feature>
<feature type="compositionally biased region" description="Acidic residues" evidence="47">
    <location>
        <begin position="361"/>
        <end position="372"/>
    </location>
</feature>
<keyword evidence="42" id="KW-0966">Cell projection</keyword>
<dbReference type="Gene3D" id="2.30.29.30">
    <property type="entry name" value="Pleckstrin-homology domain (PH domain)/Phosphotyrosine-binding domain (PTB)"/>
    <property type="match status" value="1"/>
</dbReference>
<dbReference type="GO" id="GO:0051246">
    <property type="term" value="P:regulation of protein metabolic process"/>
    <property type="evidence" value="ECO:0007669"/>
    <property type="project" value="UniProtKB-ARBA"/>
</dbReference>
<dbReference type="FunFam" id="1.20.120.770:FF:000001">
    <property type="entry name" value="Amyloid beta A4 protein-like isoform 1"/>
    <property type="match status" value="1"/>
</dbReference>
<dbReference type="GO" id="GO:0009986">
    <property type="term" value="C:cell surface"/>
    <property type="evidence" value="ECO:0007669"/>
    <property type="project" value="UniProtKB-SubCell"/>
</dbReference>
<dbReference type="PROSITE" id="PS00319">
    <property type="entry name" value="APP_CUBD"/>
    <property type="match status" value="1"/>
</dbReference>
<dbReference type="Gene3D" id="3.30.1490.140">
    <property type="entry name" value="Amyloidogenic glycoprotein, copper-binding domain"/>
    <property type="match status" value="1"/>
</dbReference>
<dbReference type="GO" id="GO:0005794">
    <property type="term" value="C:Golgi apparatus"/>
    <property type="evidence" value="ECO:0007669"/>
    <property type="project" value="UniProtKB-SubCell"/>
</dbReference>
<dbReference type="GO" id="GO:0005634">
    <property type="term" value="C:nucleus"/>
    <property type="evidence" value="ECO:0007669"/>
    <property type="project" value="UniProtKB-SubCell"/>
</dbReference>
<dbReference type="PRINTS" id="PR00203">
    <property type="entry name" value="AMYLOIDA4"/>
</dbReference>
<keyword evidence="15" id="KW-1017">Isopeptide bond</keyword>
<keyword evidence="17" id="KW-0597">Phosphoprotein</keyword>
<dbReference type="GO" id="GO:0007155">
    <property type="term" value="P:cell adhesion"/>
    <property type="evidence" value="ECO:0007669"/>
    <property type="project" value="UniProtKB-KW"/>
</dbReference>
<evidence type="ECO:0000259" key="49">
    <source>
        <dbReference type="PROSITE" id="PS51870"/>
    </source>
</evidence>
<dbReference type="InterPro" id="IPR011178">
    <property type="entry name" value="Amyloid_glyco_Cu-bd"/>
</dbReference>
<dbReference type="GO" id="GO:0005886">
    <property type="term" value="C:plasma membrane"/>
    <property type="evidence" value="ECO:0007669"/>
    <property type="project" value="UniProtKB-SubCell"/>
</dbReference>
<dbReference type="GO" id="GO:0099503">
    <property type="term" value="C:secretory vesicle"/>
    <property type="evidence" value="ECO:0007669"/>
    <property type="project" value="UniProtKB-ARBA"/>
</dbReference>
<evidence type="ECO:0000256" key="37">
    <source>
        <dbReference type="ARBA" id="ARBA00023136"/>
    </source>
</evidence>
<dbReference type="InterPro" id="IPR008154">
    <property type="entry name" value="Amyloid_glyco_extra"/>
</dbReference>
<evidence type="ECO:0000256" key="36">
    <source>
        <dbReference type="ARBA" id="ARBA00023087"/>
    </source>
</evidence>
<keyword evidence="25" id="KW-0732">Signal</keyword>
<dbReference type="GO" id="GO:0006897">
    <property type="term" value="P:endocytosis"/>
    <property type="evidence" value="ECO:0007669"/>
    <property type="project" value="UniProtKB-KW"/>
</dbReference>
<evidence type="ECO:0000256" key="43">
    <source>
        <dbReference type="ARBA" id="ARBA00023329"/>
    </source>
</evidence>
<dbReference type="SUPFAM" id="SSF56491">
    <property type="entry name" value="A heparin-binding domain"/>
    <property type="match status" value="1"/>
</dbReference>
<feature type="region of interest" description="CuBD subdomain" evidence="44">
    <location>
        <begin position="296"/>
        <end position="354"/>
    </location>
</feature>
<dbReference type="Gene3D" id="3.90.570.10">
    <property type="entry name" value="Amyloidogenic glycoprotein, heparin-binding domain"/>
    <property type="match status" value="1"/>
</dbReference>
<dbReference type="Proteomes" id="UP000000715">
    <property type="component" value="Unplaced"/>
</dbReference>
<evidence type="ECO:0000256" key="20">
    <source>
        <dbReference type="ARBA" id="ARBA00022674"/>
    </source>
</evidence>
<dbReference type="InterPro" id="IPR019745">
    <property type="entry name" value="Amyloid_glyco_intracell_CS"/>
</dbReference>
<keyword evidence="26" id="KW-0967">Endosome</keyword>
<evidence type="ECO:0000256" key="18">
    <source>
        <dbReference type="ARBA" id="ARBA00022583"/>
    </source>
</evidence>
<evidence type="ECO:0000256" key="23">
    <source>
        <dbReference type="ARBA" id="ARBA00022703"/>
    </source>
</evidence>
<keyword evidence="34" id="KW-0186">Copper</keyword>
<evidence type="ECO:0000256" key="21">
    <source>
        <dbReference type="ARBA" id="ARBA00022690"/>
    </source>
</evidence>
<evidence type="ECO:0000256" key="10">
    <source>
        <dbReference type="ARBA" id="ARBA00004613"/>
    </source>
</evidence>
<dbReference type="Gene3D" id="1.20.120.770">
    <property type="entry name" value="Amyloid precursor protein, E2 domain"/>
    <property type="match status" value="1"/>
</dbReference>
<feature type="compositionally biased region" description="Low complexity" evidence="47">
    <location>
        <begin position="103"/>
        <end position="157"/>
    </location>
</feature>
<dbReference type="GO" id="GO:0006915">
    <property type="term" value="P:apoptotic process"/>
    <property type="evidence" value="ECO:0007669"/>
    <property type="project" value="UniProtKB-KW"/>
</dbReference>
<proteinExistence type="inferred from homology"/>
<keyword evidence="30" id="KW-0130">Cell adhesion</keyword>
<dbReference type="PROSITE" id="PS51870">
    <property type="entry name" value="APP_E2"/>
    <property type="match status" value="1"/>
</dbReference>
<dbReference type="FunFam" id="4.10.230.10:FF:000001">
    <property type="entry name" value="Amyloid beta A4 protein"/>
    <property type="match status" value="1"/>
</dbReference>
<evidence type="ECO:0000256" key="26">
    <source>
        <dbReference type="ARBA" id="ARBA00022753"/>
    </source>
</evidence>
<evidence type="ECO:0000313" key="50">
    <source>
        <dbReference type="Proteomes" id="UP000000715"/>
    </source>
</evidence>
<dbReference type="SUPFAM" id="SSF109843">
    <property type="entry name" value="CAPPD, an extracellular domain of amyloid beta A4 protein"/>
    <property type="match status" value="1"/>
</dbReference>
<evidence type="ECO:0000256" key="33">
    <source>
        <dbReference type="ARBA" id="ARBA00023004"/>
    </source>
</evidence>
<dbReference type="PANTHER" id="PTHR23103:SF7">
    <property type="entry name" value="AMYLOID-BETA PRECURSOR PROTEIN"/>
    <property type="match status" value="1"/>
</dbReference>
<evidence type="ECO:0000256" key="17">
    <source>
        <dbReference type="ARBA" id="ARBA00022553"/>
    </source>
</evidence>
<evidence type="ECO:0000256" key="28">
    <source>
        <dbReference type="ARBA" id="ARBA00022833"/>
    </source>
</evidence>
<dbReference type="SUPFAM" id="SSF89811">
    <property type="entry name" value="Amyloid beta a4 protein copper binding domain (domain 2)"/>
    <property type="match status" value="1"/>
</dbReference>
<keyword evidence="13 45" id="KW-1003">Cell membrane</keyword>
<dbReference type="GO" id="GO:0010604">
    <property type="term" value="P:positive regulation of macromolecule metabolic process"/>
    <property type="evidence" value="ECO:0007669"/>
    <property type="project" value="UniProtKB-ARBA"/>
</dbReference>
<feature type="compositionally biased region" description="Basic residues" evidence="47">
    <location>
        <begin position="56"/>
        <end position="70"/>
    </location>
</feature>
<keyword evidence="32 45" id="KW-1133">Transmembrane helix</keyword>
<evidence type="ECO:0000256" key="5">
    <source>
        <dbReference type="ARBA" id="ARBA00004412"/>
    </source>
</evidence>
<keyword evidence="38 44" id="KW-1015">Disulfide bond</keyword>
<dbReference type="InterPro" id="IPR015849">
    <property type="entry name" value="Amyloid_glyco_heparin-bd"/>
</dbReference>
<dbReference type="Pfam" id="PF03494">
    <property type="entry name" value="Beta-APP"/>
    <property type="match status" value="1"/>
</dbReference>
<dbReference type="SMART" id="SM00006">
    <property type="entry name" value="A4_EXTRA"/>
    <property type="match status" value="1"/>
</dbReference>
<keyword evidence="14" id="KW-0963">Cytoplasm</keyword>
<keyword evidence="37 45" id="KW-0472">Membrane</keyword>
<dbReference type="FunFam" id="3.90.570.10:FF:000001">
    <property type="entry name" value="Amyloid beta A4 protein"/>
    <property type="match status" value="1"/>
</dbReference>
<dbReference type="Gene3D" id="4.10.230.10">
    <property type="entry name" value="Amyloidogenic glycoprotein, amyloid-beta peptide"/>
    <property type="match status" value="1"/>
</dbReference>
<evidence type="ECO:0000256" key="24">
    <source>
        <dbReference type="ARBA" id="ARBA00022723"/>
    </source>
</evidence>
<evidence type="ECO:0000256" key="4">
    <source>
        <dbReference type="ARBA" id="ARBA00004251"/>
    </source>
</evidence>
<keyword evidence="31" id="KW-0722">Serine protease inhibitor</keyword>
<feature type="compositionally biased region" description="Low complexity" evidence="47">
    <location>
        <begin position="433"/>
        <end position="446"/>
    </location>
</feature>
<dbReference type="InterPro" id="IPR037071">
    <property type="entry name" value="Amyloid_glyco_Abeta_sf"/>
</dbReference>
<dbReference type="GO" id="GO:0005798">
    <property type="term" value="C:Golgi-associated vesicle"/>
    <property type="evidence" value="ECO:0007669"/>
    <property type="project" value="UniProtKB-UniRule"/>
</dbReference>
<keyword evidence="24" id="KW-0479">Metal-binding</keyword>
<keyword evidence="46" id="KW-0175">Coiled coil</keyword>
<keyword evidence="29" id="KW-0832">Ubl conjugation</keyword>
<evidence type="ECO:0000256" key="38">
    <source>
        <dbReference type="ARBA" id="ARBA00023157"/>
    </source>
</evidence>
<keyword evidence="27" id="KW-0256">Endoplasmic reticulum</keyword>
<evidence type="ECO:0000256" key="15">
    <source>
        <dbReference type="ARBA" id="ARBA00022499"/>
    </source>
</evidence>
<dbReference type="GO" id="GO:0045121">
    <property type="term" value="C:membrane raft"/>
    <property type="evidence" value="ECO:0007669"/>
    <property type="project" value="TreeGrafter"/>
</dbReference>
<keyword evidence="19" id="KW-0765">Sulfation</keyword>
<comment type="similarity">
    <text evidence="12 44 45">Belongs to the APP family.</text>
</comment>
<keyword evidence="35" id="KW-0333">Golgi apparatus</keyword>
<dbReference type="Pfam" id="PF10515">
    <property type="entry name" value="APP_amyloid"/>
    <property type="match status" value="1"/>
</dbReference>
<dbReference type="GO" id="GO:0005783">
    <property type="term" value="C:endoplasmic reticulum"/>
    <property type="evidence" value="ECO:0007669"/>
    <property type="project" value="UniProtKB-SubCell"/>
</dbReference>
<dbReference type="PROSITE" id="PS51869">
    <property type="entry name" value="APP_E1"/>
    <property type="match status" value="1"/>
</dbReference>
<keyword evidence="21" id="KW-0646">Protease inhibitor</keyword>
<dbReference type="InterPro" id="IPR011993">
    <property type="entry name" value="PH-like_dom_sf"/>
</dbReference>
<dbReference type="PANTHER" id="PTHR23103">
    <property type="entry name" value="ALZHEIMER'S DISEASE BETA-AMYLOID RELATED"/>
    <property type="match status" value="1"/>
</dbReference>
<dbReference type="PRINTS" id="PR00204">
    <property type="entry name" value="BETAAMYLOID"/>
</dbReference>
<evidence type="ECO:0000256" key="3">
    <source>
        <dbReference type="ARBA" id="ARBA00004241"/>
    </source>
</evidence>
<feature type="transmembrane region" description="Helical" evidence="45">
    <location>
        <begin position="773"/>
        <end position="795"/>
    </location>
</feature>
<keyword evidence="16" id="KW-0964">Secreted</keyword>